<keyword evidence="12" id="KW-0456">Lyase</keyword>
<evidence type="ECO:0000256" key="3">
    <source>
        <dbReference type="ARBA" id="ARBA00021356"/>
    </source>
</evidence>
<dbReference type="AlphaFoldDB" id="E9SCB2"/>
<evidence type="ECO:0000256" key="8">
    <source>
        <dbReference type="ARBA" id="ARBA00023004"/>
    </source>
</evidence>
<keyword evidence="10" id="KW-0963">Cytoplasm</keyword>
<dbReference type="SUPFAM" id="SSF102114">
    <property type="entry name" value="Radical SAM enzymes"/>
    <property type="match status" value="1"/>
</dbReference>
<dbReference type="CDD" id="cd01335">
    <property type="entry name" value="Radical_SAM"/>
    <property type="match status" value="1"/>
</dbReference>
<comment type="subcellular location">
    <subcellularLocation>
        <location evidence="10">Cytoplasm</location>
    </subcellularLocation>
</comment>
<evidence type="ECO:0000256" key="2">
    <source>
        <dbReference type="ARBA" id="ARBA00009777"/>
    </source>
</evidence>
<gene>
    <name evidence="12" type="primary">pflA</name>
    <name evidence="12" type="ORF">CUS_4552</name>
</gene>
<reference evidence="12 13" key="1">
    <citation type="submission" date="2011-02" db="EMBL/GenBank/DDBJ databases">
        <authorList>
            <person name="Nelson K.E."/>
            <person name="Sutton G."/>
            <person name="Torralba M."/>
            <person name="Durkin S."/>
            <person name="Harkins D."/>
            <person name="Montgomery R."/>
            <person name="Ziemer C."/>
            <person name="Klaassens E."/>
            <person name="Ocuiv P."/>
            <person name="Morrison M."/>
        </authorList>
    </citation>
    <scope>NUCLEOTIDE SEQUENCE [LARGE SCALE GENOMIC DNA]</scope>
    <source>
        <strain evidence="12 13">8</strain>
    </source>
</reference>
<keyword evidence="8 10" id="KW-0408">Iron</keyword>
<dbReference type="InterPro" id="IPR058240">
    <property type="entry name" value="rSAM_sf"/>
</dbReference>
<organism evidence="12 13">
    <name type="scientific">Ruminococcus albus 8</name>
    <dbReference type="NCBI Taxonomy" id="246199"/>
    <lineage>
        <taxon>Bacteria</taxon>
        <taxon>Bacillati</taxon>
        <taxon>Bacillota</taxon>
        <taxon>Clostridia</taxon>
        <taxon>Eubacteriales</taxon>
        <taxon>Oscillospiraceae</taxon>
        <taxon>Ruminococcus</taxon>
    </lineage>
</organism>
<keyword evidence="7 10" id="KW-0560">Oxidoreductase</keyword>
<evidence type="ECO:0000313" key="13">
    <source>
        <dbReference type="Proteomes" id="UP000004259"/>
    </source>
</evidence>
<dbReference type="Pfam" id="PF04055">
    <property type="entry name" value="Radical_SAM"/>
    <property type="match status" value="1"/>
</dbReference>
<evidence type="ECO:0000313" key="12">
    <source>
        <dbReference type="EMBL" id="EGC03085.1"/>
    </source>
</evidence>
<evidence type="ECO:0000256" key="4">
    <source>
        <dbReference type="ARBA" id="ARBA00022485"/>
    </source>
</evidence>
<dbReference type="SFLD" id="SFLDG01066">
    <property type="entry name" value="organic_radical-activating_enz"/>
    <property type="match status" value="1"/>
</dbReference>
<dbReference type="GO" id="GO:0016829">
    <property type="term" value="F:lyase activity"/>
    <property type="evidence" value="ECO:0007669"/>
    <property type="project" value="UniProtKB-KW"/>
</dbReference>
<name>E9SCB2_RUMAL</name>
<dbReference type="InterPro" id="IPR012839">
    <property type="entry name" value="Organic_radical_activase"/>
</dbReference>
<keyword evidence="13" id="KW-1185">Reference proteome</keyword>
<protein>
    <recommendedName>
        <fullName evidence="3 10">Pyruvate formate-lyase-activating enzyme</fullName>
        <ecNumber evidence="10">1.97.1.4</ecNumber>
    </recommendedName>
</protein>
<comment type="catalytic activity">
    <reaction evidence="10">
        <text>glycyl-[formate C-acetyltransferase] + reduced [flavodoxin] + S-adenosyl-L-methionine = glycin-2-yl radical-[formate C-acetyltransferase] + semiquinone [flavodoxin] + 5'-deoxyadenosine + L-methionine + H(+)</text>
        <dbReference type="Rhea" id="RHEA:19225"/>
        <dbReference type="Rhea" id="RHEA-COMP:10622"/>
        <dbReference type="Rhea" id="RHEA-COMP:12190"/>
        <dbReference type="Rhea" id="RHEA-COMP:12191"/>
        <dbReference type="Rhea" id="RHEA-COMP:14480"/>
        <dbReference type="ChEBI" id="CHEBI:15378"/>
        <dbReference type="ChEBI" id="CHEBI:17319"/>
        <dbReference type="ChEBI" id="CHEBI:29947"/>
        <dbReference type="ChEBI" id="CHEBI:32722"/>
        <dbReference type="ChEBI" id="CHEBI:57618"/>
        <dbReference type="ChEBI" id="CHEBI:57844"/>
        <dbReference type="ChEBI" id="CHEBI:59789"/>
        <dbReference type="ChEBI" id="CHEBI:140311"/>
        <dbReference type="EC" id="1.97.1.4"/>
    </reaction>
</comment>
<dbReference type="PIRSF" id="PIRSF000371">
    <property type="entry name" value="PFL_act_enz"/>
    <property type="match status" value="1"/>
</dbReference>
<evidence type="ECO:0000256" key="1">
    <source>
        <dbReference type="ARBA" id="ARBA00003141"/>
    </source>
</evidence>
<dbReference type="InterPro" id="IPR007197">
    <property type="entry name" value="rSAM"/>
</dbReference>
<dbReference type="PROSITE" id="PS01087">
    <property type="entry name" value="RADICAL_ACTIVATING"/>
    <property type="match status" value="1"/>
</dbReference>
<dbReference type="Gene3D" id="3.20.20.70">
    <property type="entry name" value="Aldolase class I"/>
    <property type="match status" value="1"/>
</dbReference>
<dbReference type="STRING" id="246199.CUS_4552"/>
<accession>E9SCB2</accession>
<dbReference type="GO" id="GO:0005737">
    <property type="term" value="C:cytoplasm"/>
    <property type="evidence" value="ECO:0007669"/>
    <property type="project" value="UniProtKB-SubCell"/>
</dbReference>
<dbReference type="EMBL" id="ADKM02000078">
    <property type="protein sequence ID" value="EGC03085.1"/>
    <property type="molecule type" value="Genomic_DNA"/>
</dbReference>
<dbReference type="RefSeq" id="WP_002849583.1">
    <property type="nucleotide sequence ID" value="NZ_ADKM02000078.1"/>
</dbReference>
<dbReference type="GO" id="GO:0043365">
    <property type="term" value="F:[formate-C-acetyltransferase]-activating enzyme activity"/>
    <property type="evidence" value="ECO:0007669"/>
    <property type="project" value="UniProtKB-UniRule"/>
</dbReference>
<keyword evidence="12" id="KW-0670">Pyruvate</keyword>
<dbReference type="Proteomes" id="UP000004259">
    <property type="component" value="Unassembled WGS sequence"/>
</dbReference>
<comment type="cofactor">
    <cofactor evidence="10">
        <name>[4Fe-4S] cluster</name>
        <dbReference type="ChEBI" id="CHEBI:49883"/>
    </cofactor>
    <text evidence="10">Binds 1 [4Fe-4S] cluster. The cluster is coordinated with 3 cysteines and an exchangeable S-adenosyl-L-methionine.</text>
</comment>
<proteinExistence type="inferred from homology"/>
<dbReference type="eggNOG" id="COG1180">
    <property type="taxonomic scope" value="Bacteria"/>
</dbReference>
<evidence type="ECO:0000256" key="9">
    <source>
        <dbReference type="ARBA" id="ARBA00023014"/>
    </source>
</evidence>
<comment type="function">
    <text evidence="1 10">Activation of pyruvate formate-lyase under anaerobic conditions by generation of an organic free radical, using S-adenosylmethionine and reduced flavodoxin as cosubstrates to produce 5'-deoxy-adenosine.</text>
</comment>
<dbReference type="PROSITE" id="PS51918">
    <property type="entry name" value="RADICAL_SAM"/>
    <property type="match status" value="1"/>
</dbReference>
<dbReference type="OrthoDB" id="9782387at2"/>
<dbReference type="PANTHER" id="PTHR30352:SF5">
    <property type="entry name" value="PYRUVATE FORMATE-LYASE 1-ACTIVATING ENZYME"/>
    <property type="match status" value="1"/>
</dbReference>
<dbReference type="NCBIfam" id="TIGR02493">
    <property type="entry name" value="PFLA"/>
    <property type="match status" value="1"/>
</dbReference>
<dbReference type="PANTHER" id="PTHR30352">
    <property type="entry name" value="PYRUVATE FORMATE-LYASE-ACTIVATING ENZYME"/>
    <property type="match status" value="1"/>
</dbReference>
<comment type="similarity">
    <text evidence="2 10">Belongs to the organic radical-activating enzymes family.</text>
</comment>
<evidence type="ECO:0000256" key="6">
    <source>
        <dbReference type="ARBA" id="ARBA00022723"/>
    </source>
</evidence>
<sequence>MTGHIHSTESFSSVDGPGNRFVIFFQGCPMRCLYCHNPDTWEVNGGREVTAEELLDEFDSVKEFLKGGGITCTGGEPCLQMGFLTELFEKAKARGINTCLDTCGITFRASDTSAFDRLMQSTDLVMLDIKHIDPVCHKKLTSHDNANILAFAQYLSDIGKPVWIRHVVVPNITDNEDYLYRLGRFLAHIKTIKALDVLPYHTLGKSKYEKLGLEYPLGDTPPMSHEGAHKARDIIMRGLKDELRDELKK</sequence>
<dbReference type="InterPro" id="IPR013785">
    <property type="entry name" value="Aldolase_TIM"/>
</dbReference>
<keyword evidence="6 10" id="KW-0479">Metal-binding</keyword>
<evidence type="ECO:0000256" key="5">
    <source>
        <dbReference type="ARBA" id="ARBA00022691"/>
    </source>
</evidence>
<comment type="caution">
    <text evidence="12">The sequence shown here is derived from an EMBL/GenBank/DDBJ whole genome shotgun (WGS) entry which is preliminary data.</text>
</comment>
<dbReference type="InterPro" id="IPR001989">
    <property type="entry name" value="Radical_activat_CS"/>
</dbReference>
<evidence type="ECO:0000256" key="10">
    <source>
        <dbReference type="RuleBase" id="RU362053"/>
    </source>
</evidence>
<evidence type="ECO:0000259" key="11">
    <source>
        <dbReference type="PROSITE" id="PS51918"/>
    </source>
</evidence>
<feature type="domain" description="Radical SAM core" evidence="11">
    <location>
        <begin position="14"/>
        <end position="237"/>
    </location>
</feature>
<keyword evidence="5 10" id="KW-0949">S-adenosyl-L-methionine</keyword>
<dbReference type="GO" id="GO:0051539">
    <property type="term" value="F:4 iron, 4 sulfur cluster binding"/>
    <property type="evidence" value="ECO:0007669"/>
    <property type="project" value="UniProtKB-UniRule"/>
</dbReference>
<dbReference type="InterPro" id="IPR034457">
    <property type="entry name" value="Organic_radical-activating"/>
</dbReference>
<dbReference type="GO" id="GO:0046872">
    <property type="term" value="F:metal ion binding"/>
    <property type="evidence" value="ECO:0007669"/>
    <property type="project" value="UniProtKB-UniRule"/>
</dbReference>
<evidence type="ECO:0000256" key="7">
    <source>
        <dbReference type="ARBA" id="ARBA00023002"/>
    </source>
</evidence>
<keyword evidence="9 10" id="KW-0411">Iron-sulfur</keyword>
<dbReference type="SFLD" id="SFLDS00029">
    <property type="entry name" value="Radical_SAM"/>
    <property type="match status" value="1"/>
</dbReference>
<dbReference type="InterPro" id="IPR012838">
    <property type="entry name" value="PFL1_activating"/>
</dbReference>
<keyword evidence="4 10" id="KW-0004">4Fe-4S</keyword>
<dbReference type="EC" id="1.97.1.4" evidence="10"/>